<protein>
    <submittedName>
        <fullName evidence="1">Uncharacterized protein</fullName>
    </submittedName>
</protein>
<dbReference type="OrthoDB" id="1452819at2"/>
<accession>A0A1I7H057</accession>
<organism evidence="1 2">
    <name type="scientific">Pustulibacterium marinum</name>
    <dbReference type="NCBI Taxonomy" id="1224947"/>
    <lineage>
        <taxon>Bacteria</taxon>
        <taxon>Pseudomonadati</taxon>
        <taxon>Bacteroidota</taxon>
        <taxon>Flavobacteriia</taxon>
        <taxon>Flavobacteriales</taxon>
        <taxon>Flavobacteriaceae</taxon>
        <taxon>Pustulibacterium</taxon>
    </lineage>
</organism>
<dbReference type="PANTHER" id="PTHR35609">
    <property type="entry name" value="MACRO DOMAIN-CONTAINING PROTEIN"/>
    <property type="match status" value="1"/>
</dbReference>
<evidence type="ECO:0000313" key="1">
    <source>
        <dbReference type="EMBL" id="SFU54063.1"/>
    </source>
</evidence>
<dbReference type="RefSeq" id="WP_093025038.1">
    <property type="nucleotide sequence ID" value="NZ_FPBK01000006.1"/>
</dbReference>
<proteinExistence type="predicted"/>
<gene>
    <name evidence="1" type="ORF">SAMN05216480_106146</name>
</gene>
<dbReference type="Proteomes" id="UP000199138">
    <property type="component" value="Unassembled WGS sequence"/>
</dbReference>
<sequence>MWFEQLTGFKEESPENVRNNLEIKGDKIVSLINSRSFSFGKLDILTLAKLKKLNNHIEDYHGKIKVTEVVANVQELHCQKENSNALFQAASQFNLLEMVSPAITPEQGIDRYEFDYTQGPACAISCGAGTIYRNYFVEVNGQTGQSIDNQIDCLDLIGKELNNDKLNLWEMQNGYALVNQNGLLAINKIIAQLTEIERERLKEKLKTGIQWNTEVTKSTEKQKVSQIYCAALPVAYSHLESFYWEYFARVILEATYESTLLAGVLNMENNNSNKVFLTLVGGGAFGNEEYWILESMQKAIRKFKNVPLDIRIVSYGNSNTNLIKCINEI</sequence>
<reference evidence="2" key="1">
    <citation type="submission" date="2016-10" db="EMBL/GenBank/DDBJ databases">
        <authorList>
            <person name="Varghese N."/>
            <person name="Submissions S."/>
        </authorList>
    </citation>
    <scope>NUCLEOTIDE SEQUENCE [LARGE SCALE GENOMIC DNA]</scope>
    <source>
        <strain evidence="2">CGMCC 1.12333</strain>
    </source>
</reference>
<dbReference type="PANTHER" id="PTHR35609:SF1">
    <property type="entry name" value="MACRO DOMAIN-CONTAINING PROTEIN"/>
    <property type="match status" value="1"/>
</dbReference>
<dbReference type="AlphaFoldDB" id="A0A1I7H057"/>
<dbReference type="EMBL" id="FPBK01000006">
    <property type="protein sequence ID" value="SFU54063.1"/>
    <property type="molecule type" value="Genomic_DNA"/>
</dbReference>
<name>A0A1I7H057_9FLAO</name>
<evidence type="ECO:0000313" key="2">
    <source>
        <dbReference type="Proteomes" id="UP000199138"/>
    </source>
</evidence>
<keyword evidence="2" id="KW-1185">Reference proteome</keyword>